<gene>
    <name evidence="1" type="ORF">D1Z90_20245</name>
</gene>
<evidence type="ECO:0008006" key="3">
    <source>
        <dbReference type="Google" id="ProtNLM"/>
    </source>
</evidence>
<name>A0A418Y990_9GAMM</name>
<dbReference type="PANTHER" id="PTHR34322">
    <property type="entry name" value="TRANSPOSASE, Y1_TNP DOMAIN-CONTAINING"/>
    <property type="match status" value="1"/>
</dbReference>
<dbReference type="Gene3D" id="3.30.70.1290">
    <property type="entry name" value="Transposase IS200-like"/>
    <property type="match status" value="1"/>
</dbReference>
<proteinExistence type="predicted"/>
<dbReference type="SUPFAM" id="SSF143422">
    <property type="entry name" value="Transposase IS200-like"/>
    <property type="match status" value="1"/>
</dbReference>
<accession>A0A418Y990</accession>
<dbReference type="EMBL" id="QZCH01000069">
    <property type="protein sequence ID" value="RJG36793.1"/>
    <property type="molecule type" value="Genomic_DNA"/>
</dbReference>
<evidence type="ECO:0000313" key="1">
    <source>
        <dbReference type="EMBL" id="RJG36793.1"/>
    </source>
</evidence>
<evidence type="ECO:0000313" key="2">
    <source>
        <dbReference type="Proteomes" id="UP000283255"/>
    </source>
</evidence>
<dbReference type="RefSeq" id="WP_119912587.1">
    <property type="nucleotide sequence ID" value="NZ_QZCH01000069.1"/>
</dbReference>
<dbReference type="GO" id="GO:0006313">
    <property type="term" value="P:DNA transposition"/>
    <property type="evidence" value="ECO:0007669"/>
    <property type="project" value="InterPro"/>
</dbReference>
<dbReference type="GO" id="GO:0004803">
    <property type="term" value="F:transposase activity"/>
    <property type="evidence" value="ECO:0007669"/>
    <property type="project" value="InterPro"/>
</dbReference>
<dbReference type="PANTHER" id="PTHR34322:SF2">
    <property type="entry name" value="TRANSPOSASE IS200-LIKE DOMAIN-CONTAINING PROTEIN"/>
    <property type="match status" value="1"/>
</dbReference>
<dbReference type="GO" id="GO:0003677">
    <property type="term" value="F:DNA binding"/>
    <property type="evidence" value="ECO:0007669"/>
    <property type="project" value="InterPro"/>
</dbReference>
<reference evidence="1 2" key="1">
    <citation type="submission" date="2018-09" db="EMBL/GenBank/DDBJ databases">
        <authorList>
            <person name="Wang F."/>
        </authorList>
    </citation>
    <scope>NUCLEOTIDE SEQUENCE [LARGE SCALE GENOMIC DNA]</scope>
    <source>
        <strain evidence="1 2">PLHSC7-2</strain>
    </source>
</reference>
<dbReference type="AlphaFoldDB" id="A0A418Y990"/>
<sequence>MTLPRKQLICAESTPYYHVTSHCVRRAFLFCYDNYAKRRYEHRKPWVLDKAKQLASILTIDICAYTIMSNHYHLVLHINMAQNSRLSDEAVVSRWQALFSLLFLVPVTLWQSSRLGGACYGARYHSGIAPAPL</sequence>
<comment type="caution">
    <text evidence="1">The sequence shown here is derived from an EMBL/GenBank/DDBJ whole genome shotgun (WGS) entry which is preliminary data.</text>
</comment>
<keyword evidence="2" id="KW-1185">Reference proteome</keyword>
<dbReference type="InterPro" id="IPR036515">
    <property type="entry name" value="Transposase_17_sf"/>
</dbReference>
<dbReference type="OrthoDB" id="9814067at2"/>
<dbReference type="Proteomes" id="UP000283255">
    <property type="component" value="Unassembled WGS sequence"/>
</dbReference>
<organism evidence="1 2">
    <name type="scientific">Motilimonas pumila</name>
    <dbReference type="NCBI Taxonomy" id="2303987"/>
    <lineage>
        <taxon>Bacteria</taxon>
        <taxon>Pseudomonadati</taxon>
        <taxon>Pseudomonadota</taxon>
        <taxon>Gammaproteobacteria</taxon>
        <taxon>Alteromonadales</taxon>
        <taxon>Alteromonadales genera incertae sedis</taxon>
        <taxon>Motilimonas</taxon>
    </lineage>
</organism>
<reference evidence="1 2" key="2">
    <citation type="submission" date="2019-01" db="EMBL/GenBank/DDBJ databases">
        <title>Motilimonas pumilus sp. nov., isolated from the gut of sea cucumber (Apostichopus japonicus).</title>
        <authorList>
            <person name="Wang F.-Q."/>
            <person name="Ren L.-H."/>
            <person name="Lin Y.-W."/>
            <person name="Sun G.-H."/>
            <person name="Du Z.-J."/>
            <person name="Zhao J.-X."/>
            <person name="Liu X.-J."/>
            <person name="Liu L.-J."/>
        </authorList>
    </citation>
    <scope>NUCLEOTIDE SEQUENCE [LARGE SCALE GENOMIC DNA]</scope>
    <source>
        <strain evidence="1 2">PLHSC7-2</strain>
    </source>
</reference>
<protein>
    <recommendedName>
        <fullName evidence="3">Transposase</fullName>
    </recommendedName>
</protein>